<organism evidence="2 3">
    <name type="scientific">Protopolystoma xenopodis</name>
    <dbReference type="NCBI Taxonomy" id="117903"/>
    <lineage>
        <taxon>Eukaryota</taxon>
        <taxon>Metazoa</taxon>
        <taxon>Spiralia</taxon>
        <taxon>Lophotrochozoa</taxon>
        <taxon>Platyhelminthes</taxon>
        <taxon>Monogenea</taxon>
        <taxon>Polyopisthocotylea</taxon>
        <taxon>Polystomatidea</taxon>
        <taxon>Polystomatidae</taxon>
        <taxon>Protopolystoma</taxon>
    </lineage>
</organism>
<dbReference type="EMBL" id="CAAALY010099392">
    <property type="protein sequence ID" value="VEL28987.1"/>
    <property type="molecule type" value="Genomic_DNA"/>
</dbReference>
<keyword evidence="3" id="KW-1185">Reference proteome</keyword>
<feature type="non-terminal residue" evidence="2">
    <location>
        <position position="1"/>
    </location>
</feature>
<reference evidence="2" key="1">
    <citation type="submission" date="2018-11" db="EMBL/GenBank/DDBJ databases">
        <authorList>
            <consortium name="Pathogen Informatics"/>
        </authorList>
    </citation>
    <scope>NUCLEOTIDE SEQUENCE</scope>
</reference>
<feature type="compositionally biased region" description="Acidic residues" evidence="1">
    <location>
        <begin position="106"/>
        <end position="117"/>
    </location>
</feature>
<comment type="caution">
    <text evidence="2">The sequence shown here is derived from an EMBL/GenBank/DDBJ whole genome shotgun (WGS) entry which is preliminary data.</text>
</comment>
<evidence type="ECO:0000313" key="2">
    <source>
        <dbReference type="EMBL" id="VEL28987.1"/>
    </source>
</evidence>
<accession>A0A3S5AZ31</accession>
<dbReference type="AlphaFoldDB" id="A0A3S5AZ31"/>
<name>A0A3S5AZ31_9PLAT</name>
<protein>
    <submittedName>
        <fullName evidence="2">Uncharacterized protein</fullName>
    </submittedName>
</protein>
<feature type="region of interest" description="Disordered" evidence="1">
    <location>
        <begin position="89"/>
        <end position="146"/>
    </location>
</feature>
<proteinExistence type="predicted"/>
<feature type="compositionally biased region" description="Basic and acidic residues" evidence="1">
    <location>
        <begin position="89"/>
        <end position="100"/>
    </location>
</feature>
<evidence type="ECO:0000256" key="1">
    <source>
        <dbReference type="SAM" id="MobiDB-lite"/>
    </source>
</evidence>
<sequence length="210" mass="23397">MSSQSKKSISDEPGAVTARSFCLLKPILLLQLLSPTLFRQHSDQGYEQTTYPSTLSSRAYHQFHLYFKQKLKATNSLLTKTVTFDAPESKFVEREDRESSEQFNSEVEEDEEDEDQQDSQPSSNSSLSLTARHTRRSMRSLSPNSVRDSPAGLIFCKRRGLGSVSDALPGHGGSRGNCGIGGCANSGKKLRKARTAFTDHQLNELEQMFE</sequence>
<evidence type="ECO:0000313" key="3">
    <source>
        <dbReference type="Proteomes" id="UP000784294"/>
    </source>
</evidence>
<gene>
    <name evidence="2" type="ORF">PXEA_LOCUS22427</name>
</gene>
<dbReference type="Proteomes" id="UP000784294">
    <property type="component" value="Unassembled WGS sequence"/>
</dbReference>